<dbReference type="InterPro" id="IPR012496">
    <property type="entry name" value="TMC_dom"/>
</dbReference>
<dbReference type="EMBL" id="GECZ01014818">
    <property type="protein sequence ID" value="JAS54951.1"/>
    <property type="molecule type" value="Transcribed_RNA"/>
</dbReference>
<feature type="non-terminal residue" evidence="3">
    <location>
        <position position="140"/>
    </location>
</feature>
<reference evidence="3" key="1">
    <citation type="submission" date="2015-11" db="EMBL/GenBank/DDBJ databases">
        <title>De novo transcriptome assembly of four potential Pierce s Disease insect vectors from Arizona vineyards.</title>
        <authorList>
            <person name="Tassone E.E."/>
        </authorList>
    </citation>
    <scope>NUCLEOTIDE SEQUENCE</scope>
</reference>
<protein>
    <recommendedName>
        <fullName evidence="2">TMC domain-containing protein</fullName>
    </recommendedName>
</protein>
<dbReference type="GO" id="GO:0016020">
    <property type="term" value="C:membrane"/>
    <property type="evidence" value="ECO:0007669"/>
    <property type="project" value="InterPro"/>
</dbReference>
<name>A0A1B6FXU8_9HEMI</name>
<feature type="region of interest" description="Disordered" evidence="1">
    <location>
        <begin position="46"/>
        <end position="66"/>
    </location>
</feature>
<accession>A0A1B6FXU8</accession>
<proteinExistence type="predicted"/>
<dbReference type="Pfam" id="PF07810">
    <property type="entry name" value="TMC"/>
    <property type="match status" value="1"/>
</dbReference>
<feature type="non-terminal residue" evidence="3">
    <location>
        <position position="1"/>
    </location>
</feature>
<organism evidence="3">
    <name type="scientific">Cuerna arida</name>
    <dbReference type="NCBI Taxonomy" id="1464854"/>
    <lineage>
        <taxon>Eukaryota</taxon>
        <taxon>Metazoa</taxon>
        <taxon>Ecdysozoa</taxon>
        <taxon>Arthropoda</taxon>
        <taxon>Hexapoda</taxon>
        <taxon>Insecta</taxon>
        <taxon>Pterygota</taxon>
        <taxon>Neoptera</taxon>
        <taxon>Paraneoptera</taxon>
        <taxon>Hemiptera</taxon>
        <taxon>Auchenorrhyncha</taxon>
        <taxon>Membracoidea</taxon>
        <taxon>Cicadellidae</taxon>
        <taxon>Cicadellinae</taxon>
        <taxon>Proconiini</taxon>
        <taxon>Cuerna</taxon>
    </lineage>
</organism>
<evidence type="ECO:0000256" key="1">
    <source>
        <dbReference type="SAM" id="MobiDB-lite"/>
    </source>
</evidence>
<dbReference type="AlphaFoldDB" id="A0A1B6FXU8"/>
<feature type="domain" description="TMC" evidence="2">
    <location>
        <begin position="115"/>
        <end position="140"/>
    </location>
</feature>
<feature type="compositionally biased region" description="Polar residues" evidence="1">
    <location>
        <begin position="50"/>
        <end position="59"/>
    </location>
</feature>
<evidence type="ECO:0000259" key="2">
    <source>
        <dbReference type="Pfam" id="PF07810"/>
    </source>
</evidence>
<sequence length="140" mass="15251">TSNNFPTSIEFSNQDFDFTSSSTSSDSLSPESLLVEQMCIKTVCDDVPPDQSTTTSTDLPISPPVSTTKTMISTIATTTTSNTASPDMEVLQSPDLTAYIESLDADTCKKLRPLCWETMFGREMVKLTVMDLVMTVLSTL</sequence>
<gene>
    <name evidence="3" type="ORF">g.44427</name>
</gene>
<evidence type="ECO:0000313" key="3">
    <source>
        <dbReference type="EMBL" id="JAS54951.1"/>
    </source>
</evidence>